<reference evidence="1 2" key="1">
    <citation type="submission" date="2016-11" db="EMBL/GenBank/DDBJ databases">
        <authorList>
            <person name="Jaros S."/>
            <person name="Januszkiewicz K."/>
            <person name="Wedrychowicz H."/>
        </authorList>
    </citation>
    <scope>NUCLEOTIDE SEQUENCE [LARGE SCALE GENOMIC DNA]</scope>
    <source>
        <strain evidence="1 2">NF2</strain>
    </source>
</reference>
<dbReference type="AlphaFoldDB" id="A0A220MJ49"/>
<dbReference type="EMBL" id="CP018145">
    <property type="protein sequence ID" value="ASJ54882.1"/>
    <property type="molecule type" value="Genomic_DNA"/>
</dbReference>
<evidence type="ECO:0000313" key="1">
    <source>
        <dbReference type="EMBL" id="ASJ54882.1"/>
    </source>
</evidence>
<proteinExistence type="predicted"/>
<dbReference type="RefSeq" id="WP_088908588.1">
    <property type="nucleotide sequence ID" value="NZ_CP018145.1"/>
</dbReference>
<organism evidence="1 2">
    <name type="scientific">Brevibacillus formosus</name>
    <dbReference type="NCBI Taxonomy" id="54913"/>
    <lineage>
        <taxon>Bacteria</taxon>
        <taxon>Bacillati</taxon>
        <taxon>Bacillota</taxon>
        <taxon>Bacilli</taxon>
        <taxon>Bacillales</taxon>
        <taxon>Paenibacillaceae</taxon>
        <taxon>Brevibacillus</taxon>
    </lineage>
</organism>
<evidence type="ECO:0000313" key="2">
    <source>
        <dbReference type="Proteomes" id="UP000197781"/>
    </source>
</evidence>
<gene>
    <name evidence="1" type="ORF">BP422_15690</name>
</gene>
<protein>
    <submittedName>
        <fullName evidence="1">Uncharacterized protein</fullName>
    </submittedName>
</protein>
<accession>A0A220MJ49</accession>
<name>A0A220MJ49_9BACL</name>
<sequence>MLSDAISKLKTEIESEKKNPYIKVIGEFLIHHLEANPDQAEKVMAADKTIGKSLEAMKAEAKKKQQNGMAMLTDAEGFAIVLKYFGIEGAPASAPTVTVPTPKPIEQPASASDFDIKLDDFL</sequence>
<dbReference type="KEGG" id="bfm:BP422_15690"/>
<dbReference type="Proteomes" id="UP000197781">
    <property type="component" value="Chromosome"/>
</dbReference>